<feature type="domain" description="YCII-related" evidence="2">
    <location>
        <begin position="1"/>
        <end position="111"/>
    </location>
</feature>
<organism evidence="3">
    <name type="scientific">uncultured Alphaproteobacteria bacterium</name>
    <dbReference type="NCBI Taxonomy" id="91750"/>
    <lineage>
        <taxon>Bacteria</taxon>
        <taxon>Pseudomonadati</taxon>
        <taxon>Pseudomonadota</taxon>
        <taxon>Alphaproteobacteria</taxon>
        <taxon>environmental samples</taxon>
    </lineage>
</organism>
<comment type="similarity">
    <text evidence="1">Belongs to the YciI family.</text>
</comment>
<dbReference type="Pfam" id="PF03795">
    <property type="entry name" value="YCII"/>
    <property type="match status" value="1"/>
</dbReference>
<sequence length="140" mass="15569">MRVMILVKATADSEAGGLPDPALMEAMGLYNEELMNAGVLLAGEGLKPTREGRRVRFDGDRREIADGPFAPATEQVAGFWLWQVRDLAEAVDWLKRCPNPMPGPSEVEIRPLFEAEDFVTTMPESVAVLEQDIRDRLADR</sequence>
<dbReference type="EMBL" id="FLUO01000001">
    <property type="protein sequence ID" value="SBW01983.1"/>
    <property type="molecule type" value="Genomic_DNA"/>
</dbReference>
<dbReference type="AlphaFoldDB" id="A0A212JR99"/>
<evidence type="ECO:0000259" key="2">
    <source>
        <dbReference type="Pfam" id="PF03795"/>
    </source>
</evidence>
<accession>A0A212JR99</accession>
<dbReference type="PANTHER" id="PTHR35174">
    <property type="entry name" value="BLL7171 PROTEIN-RELATED"/>
    <property type="match status" value="1"/>
</dbReference>
<dbReference type="SUPFAM" id="SSF54909">
    <property type="entry name" value="Dimeric alpha+beta barrel"/>
    <property type="match status" value="1"/>
</dbReference>
<protein>
    <submittedName>
        <fullName evidence="3">DGPF domain protein</fullName>
    </submittedName>
</protein>
<gene>
    <name evidence="3" type="ORF">KL86APRO_11519</name>
</gene>
<evidence type="ECO:0000256" key="1">
    <source>
        <dbReference type="ARBA" id="ARBA00007689"/>
    </source>
</evidence>
<name>A0A212JR99_9PROT</name>
<reference evidence="3" key="1">
    <citation type="submission" date="2016-04" db="EMBL/GenBank/DDBJ databases">
        <authorList>
            <person name="Evans L.H."/>
            <person name="Alamgir A."/>
            <person name="Owens N."/>
            <person name="Weber N.D."/>
            <person name="Virtaneva K."/>
            <person name="Barbian K."/>
            <person name="Babar A."/>
            <person name="Rosenke K."/>
        </authorList>
    </citation>
    <scope>NUCLEOTIDE SEQUENCE</scope>
    <source>
        <strain evidence="3">86</strain>
    </source>
</reference>
<dbReference type="Gene3D" id="3.30.70.1060">
    <property type="entry name" value="Dimeric alpha+beta barrel"/>
    <property type="match status" value="1"/>
</dbReference>
<dbReference type="PANTHER" id="PTHR35174:SF4">
    <property type="entry name" value="BLL7163 PROTEIN"/>
    <property type="match status" value="1"/>
</dbReference>
<proteinExistence type="inferred from homology"/>
<dbReference type="InterPro" id="IPR005545">
    <property type="entry name" value="YCII"/>
</dbReference>
<dbReference type="InterPro" id="IPR011008">
    <property type="entry name" value="Dimeric_a/b-barrel"/>
</dbReference>
<evidence type="ECO:0000313" key="3">
    <source>
        <dbReference type="EMBL" id="SBW01983.1"/>
    </source>
</evidence>